<keyword evidence="2" id="KW-1185">Reference proteome</keyword>
<dbReference type="Proteomes" id="UP000030121">
    <property type="component" value="Unassembled WGS sequence"/>
</dbReference>
<dbReference type="AlphaFoldDB" id="A0A0A2M6M2"/>
<reference evidence="1 2" key="1">
    <citation type="submission" date="2013-09" db="EMBL/GenBank/DDBJ databases">
        <authorList>
            <person name="Zeng Z."/>
            <person name="Chen C."/>
        </authorList>
    </citation>
    <scope>NUCLEOTIDE SEQUENCE [LARGE SCALE GENOMIC DNA]</scope>
    <source>
        <strain evidence="1 2">GH29-5</strain>
    </source>
</reference>
<sequence>MLANEYIINIETARKFKQEADYKMAVKYYLKALKEKENEKETAQAICYEISDCFFESGDERSALKFVKAAVKNYGATIENLTANAVLKKDFMVSVKAVMVLEYHELHRAYLLKNRQFDQRAYAELMR</sequence>
<dbReference type="STRING" id="1121899.GCA_000430025_02466"/>
<name>A0A0A2M6M2_9FLAO</name>
<comment type="caution">
    <text evidence="1">The sequence shown here is derived from an EMBL/GenBank/DDBJ whole genome shotgun (WGS) entry which is preliminary data.</text>
</comment>
<evidence type="ECO:0008006" key="3">
    <source>
        <dbReference type="Google" id="ProtNLM"/>
    </source>
</evidence>
<evidence type="ECO:0000313" key="2">
    <source>
        <dbReference type="Proteomes" id="UP000030121"/>
    </source>
</evidence>
<dbReference type="InterPro" id="IPR011990">
    <property type="entry name" value="TPR-like_helical_dom_sf"/>
</dbReference>
<evidence type="ECO:0000313" key="1">
    <source>
        <dbReference type="EMBL" id="KGO88292.1"/>
    </source>
</evidence>
<dbReference type="eggNOG" id="ENOG5030YUV">
    <property type="taxonomic scope" value="Bacteria"/>
</dbReference>
<dbReference type="Gene3D" id="1.25.40.10">
    <property type="entry name" value="Tetratricopeptide repeat domain"/>
    <property type="match status" value="1"/>
</dbReference>
<proteinExistence type="predicted"/>
<protein>
    <recommendedName>
        <fullName evidence="3">Tetratricopeptide repeat protein</fullName>
    </recommendedName>
</protein>
<organism evidence="1 2">
    <name type="scientific">Flavobacterium suncheonense GH29-5 = DSM 17707</name>
    <dbReference type="NCBI Taxonomy" id="1121899"/>
    <lineage>
        <taxon>Bacteria</taxon>
        <taxon>Pseudomonadati</taxon>
        <taxon>Bacteroidota</taxon>
        <taxon>Flavobacteriia</taxon>
        <taxon>Flavobacteriales</taxon>
        <taxon>Flavobacteriaceae</taxon>
        <taxon>Flavobacterium</taxon>
    </lineage>
</organism>
<dbReference type="EMBL" id="JRLW01000016">
    <property type="protein sequence ID" value="KGO88292.1"/>
    <property type="molecule type" value="Genomic_DNA"/>
</dbReference>
<accession>A0A0A2M6M2</accession>
<gene>
    <name evidence="1" type="ORF">Q764_11705</name>
</gene>